<protein>
    <submittedName>
        <fullName evidence="3">CapA family protein</fullName>
    </submittedName>
</protein>
<dbReference type="Proteomes" id="UP000611945">
    <property type="component" value="Unassembled WGS sequence"/>
</dbReference>
<proteinExistence type="inferred from homology"/>
<reference evidence="3 4" key="1">
    <citation type="submission" date="2020-08" db="EMBL/GenBank/DDBJ databases">
        <title>A Genomic Blueprint of the Chicken Gut Microbiome.</title>
        <authorList>
            <person name="Gilroy R."/>
            <person name="Ravi A."/>
            <person name="Getino M."/>
            <person name="Pursley I."/>
            <person name="Horton D.L."/>
            <person name="Alikhan N.-F."/>
            <person name="Baker D."/>
            <person name="Gharbi K."/>
            <person name="Hall N."/>
            <person name="Watson M."/>
            <person name="Adriaenssens E.M."/>
            <person name="Foster-Nyarko E."/>
            <person name="Jarju S."/>
            <person name="Secka A."/>
            <person name="Antonio M."/>
            <person name="Oren A."/>
            <person name="Chaudhuri R."/>
            <person name="La Ragione R.M."/>
            <person name="Hildebrand F."/>
            <person name="Pallen M.J."/>
        </authorList>
    </citation>
    <scope>NUCLEOTIDE SEQUENCE [LARGE SCALE GENOMIC DNA]</scope>
    <source>
        <strain evidence="3 4">Sa2CUA2</strain>
    </source>
</reference>
<comment type="similarity">
    <text evidence="1">Belongs to the CapA family.</text>
</comment>
<dbReference type="SMART" id="SM00854">
    <property type="entry name" value="PGA_cap"/>
    <property type="match status" value="1"/>
</dbReference>
<evidence type="ECO:0000256" key="1">
    <source>
        <dbReference type="ARBA" id="ARBA00005662"/>
    </source>
</evidence>
<gene>
    <name evidence="3" type="ORF">H9642_09370</name>
</gene>
<dbReference type="InterPro" id="IPR019079">
    <property type="entry name" value="Capsule_synth_CapA"/>
</dbReference>
<feature type="domain" description="Capsule synthesis protein CapA" evidence="2">
    <location>
        <begin position="9"/>
        <end position="290"/>
    </location>
</feature>
<dbReference type="InterPro" id="IPR029052">
    <property type="entry name" value="Metallo-depent_PP-like"/>
</dbReference>
<sequence length="373" mass="41795">MSGSASKCRLFLTGDLMLARGIDQIMPHPGNPRLYEPWVKDARDYVQLAERRNGPVPRPVEFDYVWGVALGALSQRQPDLRLVNLETAVTRRGKPQLKGIHYRMHPANLPVLLSARIDACSLANNHVLDWSETGLADTLHHLGIQGLRHAGAGRDLRSAEAPAILALPGERRLLLFAFATGDCGVPPEWAARDDRPGVARLDDLSMHSVQRITRCIAARKRPGDRVVLSLHWGGNWDFAVSAEQRRFAHALIDNAGVDVLHGHSSHHIKGIEVYRQRLILYGCGDLLNDYEGIEGHATYRGELGLLYFADLDNEGRLLALELLPTRLRRLRLEWAEGEDRRWVQDTLQRECARLGCSLHNSGDRGFALDWPMP</sequence>
<dbReference type="RefSeq" id="WP_251836178.1">
    <property type="nucleotide sequence ID" value="NZ_JACSQG010000004.1"/>
</dbReference>
<evidence type="ECO:0000313" key="3">
    <source>
        <dbReference type="EMBL" id="MBD7977400.1"/>
    </source>
</evidence>
<dbReference type="SUPFAM" id="SSF56300">
    <property type="entry name" value="Metallo-dependent phosphatases"/>
    <property type="match status" value="1"/>
</dbReference>
<name>A0ABR8TPE1_9PSED</name>
<organism evidence="3 4">
    <name type="scientific">Serpens gallinarum</name>
    <dbReference type="NCBI Taxonomy" id="2763075"/>
    <lineage>
        <taxon>Bacteria</taxon>
        <taxon>Pseudomonadati</taxon>
        <taxon>Pseudomonadota</taxon>
        <taxon>Gammaproteobacteria</taxon>
        <taxon>Pseudomonadales</taxon>
        <taxon>Pseudomonadaceae</taxon>
        <taxon>Pseudomonas</taxon>
    </lineage>
</organism>
<accession>A0ABR8TPE1</accession>
<keyword evidence="4" id="KW-1185">Reference proteome</keyword>
<dbReference type="Pfam" id="PF09587">
    <property type="entry name" value="PGA_cap"/>
    <property type="match status" value="1"/>
</dbReference>
<dbReference type="InterPro" id="IPR052169">
    <property type="entry name" value="CW_Biosynth-Accessory"/>
</dbReference>
<comment type="caution">
    <text evidence="3">The sequence shown here is derived from an EMBL/GenBank/DDBJ whole genome shotgun (WGS) entry which is preliminary data.</text>
</comment>
<evidence type="ECO:0000259" key="2">
    <source>
        <dbReference type="SMART" id="SM00854"/>
    </source>
</evidence>
<dbReference type="PANTHER" id="PTHR33393:SF11">
    <property type="entry name" value="POLYGLUTAMINE SYNTHESIS ACCESSORY PROTEIN RV0574C-RELATED"/>
    <property type="match status" value="1"/>
</dbReference>
<dbReference type="PANTHER" id="PTHR33393">
    <property type="entry name" value="POLYGLUTAMINE SYNTHESIS ACCESSORY PROTEIN RV0574C-RELATED"/>
    <property type="match status" value="1"/>
</dbReference>
<dbReference type="EMBL" id="JACSQG010000004">
    <property type="protein sequence ID" value="MBD7977400.1"/>
    <property type="molecule type" value="Genomic_DNA"/>
</dbReference>
<dbReference type="Gene3D" id="3.60.21.10">
    <property type="match status" value="1"/>
</dbReference>
<dbReference type="CDD" id="cd07381">
    <property type="entry name" value="MPP_CapA"/>
    <property type="match status" value="1"/>
</dbReference>
<evidence type="ECO:0000313" key="4">
    <source>
        <dbReference type="Proteomes" id="UP000611945"/>
    </source>
</evidence>